<dbReference type="OMA" id="FYGDHAY"/>
<evidence type="ECO:0000256" key="4">
    <source>
        <dbReference type="ARBA" id="ARBA00022723"/>
    </source>
</evidence>
<name>M1VME0_CYAM1</name>
<comment type="cofactor">
    <cofactor evidence="8">
        <name>Zn(2+)</name>
        <dbReference type="ChEBI" id="CHEBI:29105"/>
    </cofactor>
    <cofactor evidence="8">
        <name>Co(2+)</name>
        <dbReference type="ChEBI" id="CHEBI:48828"/>
    </cofactor>
    <cofactor evidence="8">
        <name>Mn(2+)</name>
        <dbReference type="ChEBI" id="CHEBI:29035"/>
    </cofactor>
    <cofactor evidence="8">
        <name>Fe(2+)</name>
        <dbReference type="ChEBI" id="CHEBI:29033"/>
    </cofactor>
    <text evidence="8">Binds 2 divalent metal cations per subunit. Has a high-affinity and a low affinity metal-binding site. The true nature of the physiological cofactor is under debate. The enzyme is active with zinc, cobalt, manganese or divalent iron ions. Has high activity with zinc; zinc cofactor is transferred into the active site region by the ZNG1 zinc chaperone.</text>
</comment>
<feature type="binding site" evidence="8">
    <location>
        <position position="336"/>
    </location>
    <ligand>
        <name>Zn(2+)</name>
        <dbReference type="ChEBI" id="CHEBI:29105"/>
        <label>4</label>
        <note>catalytic</note>
    </ligand>
</feature>
<evidence type="ECO:0000256" key="8">
    <source>
        <dbReference type="HAMAP-Rule" id="MF_03174"/>
    </source>
</evidence>
<dbReference type="HOGENOM" id="CLU_015857_2_1_1"/>
<dbReference type="InterPro" id="IPR036005">
    <property type="entry name" value="Creatinase/aminopeptidase-like"/>
</dbReference>
<feature type="binding site" evidence="8">
    <location>
        <position position="262"/>
    </location>
    <ligand>
        <name>Zn(2+)</name>
        <dbReference type="ChEBI" id="CHEBI:29105"/>
        <label>3</label>
    </ligand>
</feature>
<dbReference type="Proteomes" id="UP000007014">
    <property type="component" value="Chromosome 20"/>
</dbReference>
<dbReference type="Gene3D" id="3.90.230.10">
    <property type="entry name" value="Creatinase/methionine aminopeptidase superfamily"/>
    <property type="match status" value="1"/>
</dbReference>
<dbReference type="PANTHER" id="PTHR43330:SF7">
    <property type="entry name" value="METHIONINE AMINOPEPTIDASE 1"/>
    <property type="match status" value="1"/>
</dbReference>
<dbReference type="GO" id="GO:0006508">
    <property type="term" value="P:proteolysis"/>
    <property type="evidence" value="ECO:0007669"/>
    <property type="project" value="UniProtKB-KW"/>
</dbReference>
<keyword evidence="14" id="KW-1185">Reference proteome</keyword>
<dbReference type="EMBL" id="AP006502">
    <property type="protein sequence ID" value="BAM83163.1"/>
    <property type="molecule type" value="Genomic_DNA"/>
</dbReference>
<feature type="binding site" evidence="8">
    <location>
        <position position="400"/>
    </location>
    <ligand>
        <name>Zn(2+)</name>
        <dbReference type="ChEBI" id="CHEBI:29105"/>
        <label>4</label>
        <note>catalytic</note>
    </ligand>
</feature>
<dbReference type="AlphaFoldDB" id="M1VME0"/>
<evidence type="ECO:0000256" key="3">
    <source>
        <dbReference type="ARBA" id="ARBA00022670"/>
    </source>
</evidence>
<gene>
    <name evidence="13" type="ORF">CYME_CMT169C</name>
</gene>
<protein>
    <recommendedName>
        <fullName evidence="10">Methionine aminopeptidase</fullName>
        <ecNumber evidence="10">3.4.11.18</ecNumber>
    </recommendedName>
</protein>
<dbReference type="SUPFAM" id="SSF55920">
    <property type="entry name" value="Creatinase/aminopeptidase"/>
    <property type="match status" value="1"/>
</dbReference>
<dbReference type="CDD" id="cd01086">
    <property type="entry name" value="MetAP1"/>
    <property type="match status" value="1"/>
</dbReference>
<dbReference type="KEGG" id="cme:CYME_CMT169C"/>
<evidence type="ECO:0000256" key="10">
    <source>
        <dbReference type="RuleBase" id="RU003653"/>
    </source>
</evidence>
<feature type="binding site" evidence="8">
    <location>
        <position position="273"/>
    </location>
    <ligand>
        <name>Zn(2+)</name>
        <dbReference type="ChEBI" id="CHEBI:29105"/>
        <label>3</label>
    </ligand>
</feature>
<keyword evidence="3 8" id="KW-0645">Protease</keyword>
<keyword evidence="4 8" id="KW-0479">Metal-binding</keyword>
<feature type="binding site" evidence="8">
    <location>
        <position position="369"/>
    </location>
    <ligand>
        <name>Zn(2+)</name>
        <dbReference type="ChEBI" id="CHEBI:29105"/>
        <label>4</label>
        <note>catalytic</note>
    </ligand>
</feature>
<dbReference type="PROSITE" id="PS52013">
    <property type="entry name" value="ZF_C6H2"/>
    <property type="match status" value="1"/>
</dbReference>
<comment type="subcellular location">
    <subcellularLocation>
        <location evidence="8">Cytoplasm</location>
    </subcellularLocation>
</comment>
<keyword evidence="7" id="KW-0862">Zinc</keyword>
<feature type="region of interest" description="Disordered" evidence="11">
    <location>
        <begin position="1"/>
        <end position="25"/>
    </location>
</feature>
<accession>M1VME0</accession>
<evidence type="ECO:0000313" key="13">
    <source>
        <dbReference type="EMBL" id="BAM83163.1"/>
    </source>
</evidence>
<dbReference type="GO" id="GO:0008270">
    <property type="term" value="F:zinc ion binding"/>
    <property type="evidence" value="ECO:0007669"/>
    <property type="project" value="UniProtKB-KW"/>
</dbReference>
<comment type="subunit">
    <text evidence="8">Associates with the 60S ribosomal subunit of the 80S translational complex.</text>
</comment>
<dbReference type="InterPro" id="IPR000994">
    <property type="entry name" value="Pept_M24"/>
</dbReference>
<keyword evidence="5 9" id="KW-0863">Zinc-finger</keyword>
<comment type="catalytic activity">
    <reaction evidence="8 10">
        <text>Release of N-terminal amino acids, preferentially methionine, from peptides and arylamides.</text>
        <dbReference type="EC" id="3.4.11.18"/>
    </reaction>
</comment>
<dbReference type="InterPro" id="IPR001714">
    <property type="entry name" value="Pept_M24_MAP"/>
</dbReference>
<evidence type="ECO:0000313" key="14">
    <source>
        <dbReference type="Proteomes" id="UP000007014"/>
    </source>
</evidence>
<dbReference type="GO" id="GO:0005829">
    <property type="term" value="C:cytosol"/>
    <property type="evidence" value="ECO:0007669"/>
    <property type="project" value="TreeGrafter"/>
</dbReference>
<dbReference type="PROSITE" id="PS00680">
    <property type="entry name" value="MAP_1"/>
    <property type="match status" value="1"/>
</dbReference>
<comment type="function">
    <text evidence="8 10">Cotranslationally removes the N-terminal methionine from nascent proteins. The N-terminal methionine is often cleaved when the second residue in the primary sequence is small and uncharged (Met-Ala-, Cys, Gly, Pro, Ser, Thr, or Val).</text>
</comment>
<evidence type="ECO:0000256" key="1">
    <source>
        <dbReference type="ARBA" id="ARBA00022438"/>
    </source>
</evidence>
<reference evidence="13 14" key="1">
    <citation type="journal article" date="2004" name="Nature">
        <title>Genome sequence of the ultrasmall unicellular red alga Cyanidioschyzon merolae 10D.</title>
        <authorList>
            <person name="Matsuzaki M."/>
            <person name="Misumi O."/>
            <person name="Shin-i T."/>
            <person name="Maruyama S."/>
            <person name="Takahara M."/>
            <person name="Miyagishima S."/>
            <person name="Mori T."/>
            <person name="Nishida K."/>
            <person name="Yagisawa F."/>
            <person name="Nishida K."/>
            <person name="Yoshida Y."/>
            <person name="Nishimura Y."/>
            <person name="Nakao S."/>
            <person name="Kobayashi T."/>
            <person name="Momoyama Y."/>
            <person name="Higashiyama T."/>
            <person name="Minoda A."/>
            <person name="Sano M."/>
            <person name="Nomoto H."/>
            <person name="Oishi K."/>
            <person name="Hayashi H."/>
            <person name="Ohta F."/>
            <person name="Nishizaka S."/>
            <person name="Haga S."/>
            <person name="Miura S."/>
            <person name="Morishita T."/>
            <person name="Kabeya Y."/>
            <person name="Terasawa K."/>
            <person name="Suzuki Y."/>
            <person name="Ishii Y."/>
            <person name="Asakawa S."/>
            <person name="Takano H."/>
            <person name="Ohta N."/>
            <person name="Kuroiwa H."/>
            <person name="Tanaka K."/>
            <person name="Shimizu N."/>
            <person name="Sugano S."/>
            <person name="Sato N."/>
            <person name="Nozaki H."/>
            <person name="Ogasawara N."/>
            <person name="Kohara Y."/>
            <person name="Kuroiwa T."/>
        </authorList>
    </citation>
    <scope>NUCLEOTIDE SEQUENCE [LARGE SCALE GENOMIC DNA]</scope>
    <source>
        <strain evidence="13 14">10D</strain>
    </source>
</reference>
<dbReference type="InterPro" id="IPR031615">
    <property type="entry name" value="Zfn-C6H2"/>
</dbReference>
<dbReference type="GO" id="GO:0004239">
    <property type="term" value="F:initiator methionyl aminopeptidase activity"/>
    <property type="evidence" value="ECO:0007669"/>
    <property type="project" value="UniProtKB-UniRule"/>
</dbReference>
<dbReference type="Pfam" id="PF15801">
    <property type="entry name" value="zf-C6H2"/>
    <property type="match status" value="1"/>
</dbReference>
<evidence type="ECO:0000256" key="6">
    <source>
        <dbReference type="ARBA" id="ARBA00022801"/>
    </source>
</evidence>
<dbReference type="PRINTS" id="PR00599">
    <property type="entry name" value="MAPEPTIDASE"/>
</dbReference>
<dbReference type="RefSeq" id="XP_005539199.1">
    <property type="nucleotide sequence ID" value="XM_005539142.1"/>
</dbReference>
<comment type="similarity">
    <text evidence="8 9">Belongs to the peptidase M24A family. Methionine aminopeptidase type 1 subfamily.</text>
</comment>
<feature type="binding site" evidence="8">
    <location>
        <position position="343"/>
    </location>
    <ligand>
        <name>a protein</name>
        <dbReference type="ChEBI" id="CHEBI:16541"/>
    </ligand>
    <ligandPart>
        <name>N-terminal L-methionine residue</name>
        <dbReference type="ChEBI" id="CHEBI:64731"/>
    </ligandPart>
</feature>
<keyword evidence="1 8" id="KW-0031">Aminopeptidase</keyword>
<comment type="cofactor">
    <cofactor evidence="10">
        <name>Co(2+)</name>
        <dbReference type="ChEBI" id="CHEBI:48828"/>
    </cofactor>
    <cofactor evidence="10">
        <name>Zn(2+)</name>
        <dbReference type="ChEBI" id="CHEBI:29105"/>
    </cofactor>
    <cofactor evidence="10">
        <name>Mn(2+)</name>
        <dbReference type="ChEBI" id="CHEBI:29035"/>
    </cofactor>
    <cofactor evidence="10">
        <name>Fe(2+)</name>
        <dbReference type="ChEBI" id="CHEBI:29033"/>
    </cofactor>
    <text evidence="10">Binds 2 divalent metal cations per subunit. Has a high-affinity and a low affinity metal-binding site. The true nature of the physiological cofactor is under debate. The enzyme is active with cobalt, zinc, manganese or divalent iron ions.</text>
</comment>
<sequence length="433" mass="47414">MSSKSKNGALDAPSKWGTPQTTDESLNAAAPVQLEKCPADACQERHCAAAACKHLGRYRCPVCTRLGFKGPPAFFCSVACFNRTWPLHQRLHLALLARSLQRNHTATVNEVNDSAADPPPCFHGYAGYTGPLRPWKVTPQRAVPPTIPRPDYAETGVSAAEEAAKRSNQIPCLRPHEIEGMRRACRLAREVLDLAGKAVDVGVTTDELDAVVHEACIARGAYPSPLNYYGFPKSCCTSVNEVICHGIPDCRPLEDGDIVNIDVTLYVDGFHGDLNETFLVGHVDRASRILVKNAYDCLQAGIRIVKPGLAFRDIGAAVEEQAQKLGHNVVRTYCGHGIHRLFHAAPNIPHYRKNKTPGVARAGNTFTIEPMICQGSARDVLWPDQWTAVTSDGGRSAQFEETLLVTNAGVEVLTAKTDASPRYFWERPDWDQD</sequence>
<organism evidence="13 14">
    <name type="scientific">Cyanidioschyzon merolae (strain NIES-3377 / 10D)</name>
    <name type="common">Unicellular red alga</name>
    <dbReference type="NCBI Taxonomy" id="280699"/>
    <lineage>
        <taxon>Eukaryota</taxon>
        <taxon>Rhodophyta</taxon>
        <taxon>Bangiophyceae</taxon>
        <taxon>Cyanidiales</taxon>
        <taxon>Cyanidiaceae</taxon>
        <taxon>Cyanidioschyzon</taxon>
    </lineage>
</organism>
<evidence type="ECO:0000256" key="7">
    <source>
        <dbReference type="ARBA" id="ARBA00022833"/>
    </source>
</evidence>
<evidence type="ECO:0000256" key="9">
    <source>
        <dbReference type="PROSITE-ProRule" id="PRU01357"/>
    </source>
</evidence>
<feature type="binding site" evidence="8">
    <location>
        <position position="400"/>
    </location>
    <ligand>
        <name>Zn(2+)</name>
        <dbReference type="ChEBI" id="CHEBI:29105"/>
        <label>3</label>
    </ligand>
</feature>
<dbReference type="eggNOG" id="KOG2738">
    <property type="taxonomic scope" value="Eukaryota"/>
</dbReference>
<feature type="binding site" evidence="8">
    <location>
        <position position="245"/>
    </location>
    <ligand>
        <name>a protein</name>
        <dbReference type="ChEBI" id="CHEBI:16541"/>
    </ligand>
    <ligandPart>
        <name>N-terminal L-methionine residue</name>
        <dbReference type="ChEBI" id="CHEBI:64731"/>
    </ligandPart>
</feature>
<dbReference type="GeneID" id="16997646"/>
<reference evidence="13 14" key="2">
    <citation type="journal article" date="2007" name="BMC Biol.">
        <title>A 100%-complete sequence reveals unusually simple genomic features in the hot-spring red alga Cyanidioschyzon merolae.</title>
        <authorList>
            <person name="Nozaki H."/>
            <person name="Takano H."/>
            <person name="Misumi O."/>
            <person name="Terasawa K."/>
            <person name="Matsuzaki M."/>
            <person name="Maruyama S."/>
            <person name="Nishida K."/>
            <person name="Yagisawa F."/>
            <person name="Yoshida Y."/>
            <person name="Fujiwara T."/>
            <person name="Takio S."/>
            <person name="Tamura K."/>
            <person name="Chung S.J."/>
            <person name="Nakamura S."/>
            <person name="Kuroiwa H."/>
            <person name="Tanaka K."/>
            <person name="Sato N."/>
            <person name="Kuroiwa T."/>
        </authorList>
    </citation>
    <scope>NUCLEOTIDE SEQUENCE [LARGE SCALE GENOMIC DNA]</scope>
    <source>
        <strain evidence="13 14">10D</strain>
    </source>
</reference>
<evidence type="ECO:0000259" key="12">
    <source>
        <dbReference type="PROSITE" id="PS52013"/>
    </source>
</evidence>
<dbReference type="GO" id="GO:0070006">
    <property type="term" value="F:metalloaminopeptidase activity"/>
    <property type="evidence" value="ECO:0007669"/>
    <property type="project" value="UniProtKB-UniRule"/>
</dbReference>
<feature type="binding site" evidence="8">
    <location>
        <position position="273"/>
    </location>
    <ligand>
        <name>Zn(2+)</name>
        <dbReference type="ChEBI" id="CHEBI:29105"/>
        <label>4</label>
        <note>catalytic</note>
    </ligand>
</feature>
<evidence type="ECO:0000256" key="2">
    <source>
        <dbReference type="ARBA" id="ARBA00022490"/>
    </source>
</evidence>
<keyword evidence="2 8" id="KW-0963">Cytoplasm</keyword>
<dbReference type="OrthoDB" id="3209743at2759"/>
<dbReference type="Gramene" id="CMT169CT">
    <property type="protein sequence ID" value="CMT169CT"/>
    <property type="gene ID" value="CMT169C"/>
</dbReference>
<dbReference type="PANTHER" id="PTHR43330">
    <property type="entry name" value="METHIONINE AMINOPEPTIDASE"/>
    <property type="match status" value="1"/>
</dbReference>
<dbReference type="HAMAP" id="MF_01974">
    <property type="entry name" value="MetAP_1"/>
    <property type="match status" value="1"/>
</dbReference>
<dbReference type="EC" id="3.4.11.18" evidence="10"/>
<dbReference type="InterPro" id="IPR002467">
    <property type="entry name" value="Pept_M24A_MAP1"/>
</dbReference>
<dbReference type="Pfam" id="PF00557">
    <property type="entry name" value="Peptidase_M24"/>
    <property type="match status" value="1"/>
</dbReference>
<proteinExistence type="inferred from homology"/>
<dbReference type="NCBIfam" id="TIGR00500">
    <property type="entry name" value="met_pdase_I"/>
    <property type="match status" value="1"/>
</dbReference>
<evidence type="ECO:0000256" key="5">
    <source>
        <dbReference type="ARBA" id="ARBA00022771"/>
    </source>
</evidence>
<evidence type="ECO:0000256" key="11">
    <source>
        <dbReference type="SAM" id="MobiDB-lite"/>
    </source>
</evidence>
<dbReference type="STRING" id="280699.M1VME0"/>
<keyword evidence="6 8" id="KW-0378">Hydrolase</keyword>
<feature type="domain" description="C6H2-type" evidence="12">
    <location>
        <begin position="44"/>
        <end position="99"/>
    </location>
</feature>